<dbReference type="Pfam" id="PF16245">
    <property type="entry name" value="DUF4902"/>
    <property type="match status" value="1"/>
</dbReference>
<proteinExistence type="predicted"/>
<dbReference type="InterPro" id="IPR032598">
    <property type="entry name" value="RsaM-like"/>
</dbReference>
<name>A0A516SBF4_9NEIS</name>
<dbReference type="AlphaFoldDB" id="A0A516SBF4"/>
<keyword evidence="2" id="KW-1185">Reference proteome</keyword>
<protein>
    <submittedName>
        <fullName evidence="1">DUF4902 domain-containing protein</fullName>
    </submittedName>
</protein>
<gene>
    <name evidence="1" type="ORF">FNU76_03435</name>
</gene>
<evidence type="ECO:0000313" key="1">
    <source>
        <dbReference type="EMBL" id="QDQ25482.1"/>
    </source>
</evidence>
<reference evidence="2" key="1">
    <citation type="submission" date="2019-07" db="EMBL/GenBank/DDBJ databases">
        <title>Chitinimonas sp. nov., isolated from Ny-Alesund, arctica soil.</title>
        <authorList>
            <person name="Xu Q."/>
            <person name="Peng F."/>
        </authorList>
    </citation>
    <scope>NUCLEOTIDE SEQUENCE [LARGE SCALE GENOMIC DNA]</scope>
    <source>
        <strain evidence="2">R3-44</strain>
    </source>
</reference>
<evidence type="ECO:0000313" key="2">
    <source>
        <dbReference type="Proteomes" id="UP000317550"/>
    </source>
</evidence>
<dbReference type="OrthoDB" id="6921559at2"/>
<organism evidence="1 2">
    <name type="scientific">Chitinimonas arctica</name>
    <dbReference type="NCBI Taxonomy" id="2594795"/>
    <lineage>
        <taxon>Bacteria</taxon>
        <taxon>Pseudomonadati</taxon>
        <taxon>Pseudomonadota</taxon>
        <taxon>Betaproteobacteria</taxon>
        <taxon>Neisseriales</taxon>
        <taxon>Chitinibacteraceae</taxon>
        <taxon>Chitinimonas</taxon>
    </lineage>
</organism>
<dbReference type="KEGG" id="cari:FNU76_03435"/>
<accession>A0A516SBF4</accession>
<sequence length="137" mass="15116">MKRMGLVLFFGVAMAVSDGYIRLTFADFCALRLSQCMAWRDMALLDELRDSGLPVEQAGYCEWSSEETEKKISLGWAWFRPNPDASPMVAPGGISSNMMLCSHAGYDLGMATTEQLLMSWLAGQPWQLGLPEPLASS</sequence>
<dbReference type="Gene3D" id="3.10.450.610">
    <property type="match status" value="1"/>
</dbReference>
<dbReference type="EMBL" id="CP041730">
    <property type="protein sequence ID" value="QDQ25482.1"/>
    <property type="molecule type" value="Genomic_DNA"/>
</dbReference>
<dbReference type="Proteomes" id="UP000317550">
    <property type="component" value="Chromosome"/>
</dbReference>